<feature type="transmembrane region" description="Helical" evidence="2">
    <location>
        <begin position="31"/>
        <end position="52"/>
    </location>
</feature>
<dbReference type="AlphaFoldDB" id="A0A175RUU4"/>
<organism evidence="5 7">
    <name type="scientific">Curtobacterium luteum</name>
    <dbReference type="NCBI Taxonomy" id="33881"/>
    <lineage>
        <taxon>Bacteria</taxon>
        <taxon>Bacillati</taxon>
        <taxon>Actinomycetota</taxon>
        <taxon>Actinomycetes</taxon>
        <taxon>Micrococcales</taxon>
        <taxon>Microbacteriaceae</taxon>
        <taxon>Curtobacterium</taxon>
    </lineage>
</organism>
<reference evidence="4" key="1">
    <citation type="journal article" date="2014" name="Int. J. Syst. Evol. Microbiol.">
        <title>Complete genome sequence of Corynebacterium casei LMG S-19264T (=DSM 44701T), isolated from a smear-ripened cheese.</title>
        <authorList>
            <consortium name="US DOE Joint Genome Institute (JGI-PGF)"/>
            <person name="Walter F."/>
            <person name="Albersmeier A."/>
            <person name="Kalinowski J."/>
            <person name="Ruckert C."/>
        </authorList>
    </citation>
    <scope>NUCLEOTIDE SEQUENCE</scope>
    <source>
        <strain evidence="4">JCM 1480</strain>
    </source>
</reference>
<comment type="caution">
    <text evidence="5">The sequence shown here is derived from an EMBL/GenBank/DDBJ whole genome shotgun (WGS) entry which is preliminary data.</text>
</comment>
<evidence type="ECO:0000313" key="7">
    <source>
        <dbReference type="Proteomes" id="UP000078252"/>
    </source>
</evidence>
<reference evidence="6 8" key="4">
    <citation type="submission" date="2021-01" db="EMBL/GenBank/DDBJ databases">
        <title>Sequencing the genomes of 1000 actinobacteria strains.</title>
        <authorList>
            <person name="Klenk H.-P."/>
        </authorList>
    </citation>
    <scope>NUCLEOTIDE SEQUENCE [LARGE SCALE GENOMIC DNA]</scope>
    <source>
        <strain evidence="6 8">DSM 20542</strain>
    </source>
</reference>
<evidence type="ECO:0000256" key="2">
    <source>
        <dbReference type="SAM" id="Phobius"/>
    </source>
</evidence>
<proteinExistence type="predicted"/>
<feature type="domain" description="DUF6458" evidence="3">
    <location>
        <begin position="3"/>
        <end position="65"/>
    </location>
</feature>
<reference evidence="4" key="3">
    <citation type="submission" date="2020-09" db="EMBL/GenBank/DDBJ databases">
        <authorList>
            <person name="Sun Q."/>
            <person name="Ohkuma M."/>
        </authorList>
    </citation>
    <scope>NUCLEOTIDE SEQUENCE</scope>
    <source>
        <strain evidence="4">JCM 1480</strain>
    </source>
</reference>
<sequence length="83" mass="8717">MRIGSSIALIVIGAIVAFALNIQVAGVDLRLIGYILMAAGVVLLIISLAVAFGGRRTTTTTRSGIDPASGEQITRQDRRDGTY</sequence>
<protein>
    <submittedName>
        <fullName evidence="6">Zn-dependent membrane protease YugP</fullName>
    </submittedName>
</protein>
<dbReference type="STRING" id="33881.NS184_07925"/>
<dbReference type="Proteomes" id="UP000746584">
    <property type="component" value="Unassembled WGS sequence"/>
</dbReference>
<dbReference type="EMBL" id="LDQC01000042">
    <property type="protein sequence ID" value="KTR07203.1"/>
    <property type="molecule type" value="Genomic_DNA"/>
</dbReference>
<evidence type="ECO:0000313" key="4">
    <source>
        <dbReference type="EMBL" id="GGL12258.1"/>
    </source>
</evidence>
<dbReference type="EMBL" id="JAFBCG010000001">
    <property type="protein sequence ID" value="MBM7802788.1"/>
    <property type="molecule type" value="Genomic_DNA"/>
</dbReference>
<keyword evidence="2" id="KW-0812">Transmembrane</keyword>
<gene>
    <name evidence="4" type="ORF">GCM10009769_32800</name>
    <name evidence="6" type="ORF">JOE58_002039</name>
    <name evidence="5" type="ORF">NS184_07925</name>
</gene>
<dbReference type="Proteomes" id="UP000078252">
    <property type="component" value="Unassembled WGS sequence"/>
</dbReference>
<dbReference type="OrthoDB" id="4775046at2"/>
<keyword evidence="2" id="KW-0472">Membrane</keyword>
<evidence type="ECO:0000313" key="8">
    <source>
        <dbReference type="Proteomes" id="UP000746584"/>
    </source>
</evidence>
<dbReference type="PATRIC" id="fig|33881.3.peg.1907"/>
<evidence type="ECO:0000313" key="5">
    <source>
        <dbReference type="EMBL" id="KTR07203.1"/>
    </source>
</evidence>
<evidence type="ECO:0000313" key="6">
    <source>
        <dbReference type="EMBL" id="MBM7802788.1"/>
    </source>
</evidence>
<keyword evidence="2" id="KW-1133">Transmembrane helix</keyword>
<keyword evidence="8" id="KW-1185">Reference proteome</keyword>
<evidence type="ECO:0000259" key="3">
    <source>
        <dbReference type="Pfam" id="PF20059"/>
    </source>
</evidence>
<reference evidence="5 7" key="2">
    <citation type="journal article" date="2016" name="Front. Microbiol.">
        <title>Genomic Resource of Rice Seed Associated Bacteria.</title>
        <authorList>
            <person name="Midha S."/>
            <person name="Bansal K."/>
            <person name="Sharma S."/>
            <person name="Kumar N."/>
            <person name="Patil P.P."/>
            <person name="Chaudhry V."/>
            <person name="Patil P.B."/>
        </authorList>
    </citation>
    <scope>NUCLEOTIDE SEQUENCE [LARGE SCALE GENOMIC DNA]</scope>
    <source>
        <strain evidence="5 7">NS184</strain>
    </source>
</reference>
<dbReference type="Proteomes" id="UP000648535">
    <property type="component" value="Unassembled WGS sequence"/>
</dbReference>
<dbReference type="EMBL" id="BMOI01000019">
    <property type="protein sequence ID" value="GGL12258.1"/>
    <property type="molecule type" value="Genomic_DNA"/>
</dbReference>
<dbReference type="GO" id="GO:0008233">
    <property type="term" value="F:peptidase activity"/>
    <property type="evidence" value="ECO:0007669"/>
    <property type="project" value="UniProtKB-KW"/>
</dbReference>
<evidence type="ECO:0000256" key="1">
    <source>
        <dbReference type="SAM" id="MobiDB-lite"/>
    </source>
</evidence>
<keyword evidence="6" id="KW-0645">Protease</keyword>
<feature type="compositionally biased region" description="Basic and acidic residues" evidence="1">
    <location>
        <begin position="74"/>
        <end position="83"/>
    </location>
</feature>
<dbReference type="GO" id="GO:0006508">
    <property type="term" value="P:proteolysis"/>
    <property type="evidence" value="ECO:0007669"/>
    <property type="project" value="UniProtKB-KW"/>
</dbReference>
<feature type="transmembrane region" description="Helical" evidence="2">
    <location>
        <begin position="7"/>
        <end position="25"/>
    </location>
</feature>
<accession>A0A175RUU4</accession>
<dbReference type="RefSeq" id="WP_058725573.1">
    <property type="nucleotide sequence ID" value="NZ_BMOI01000019.1"/>
</dbReference>
<dbReference type="InterPro" id="IPR045597">
    <property type="entry name" value="DUF6458"/>
</dbReference>
<name>A0A175RUU4_9MICO</name>
<feature type="region of interest" description="Disordered" evidence="1">
    <location>
        <begin position="56"/>
        <end position="83"/>
    </location>
</feature>
<keyword evidence="6" id="KW-0378">Hydrolase</keyword>
<dbReference type="Pfam" id="PF20059">
    <property type="entry name" value="DUF6458"/>
    <property type="match status" value="1"/>
</dbReference>